<evidence type="ECO:0000313" key="10">
    <source>
        <dbReference type="Proteomes" id="UP001597046"/>
    </source>
</evidence>
<dbReference type="Proteomes" id="UP001597046">
    <property type="component" value="Unassembled WGS sequence"/>
</dbReference>
<evidence type="ECO:0000256" key="2">
    <source>
        <dbReference type="ARBA" id="ARBA00022908"/>
    </source>
</evidence>
<keyword evidence="4" id="KW-0233">DNA recombination</keyword>
<evidence type="ECO:0000256" key="4">
    <source>
        <dbReference type="ARBA" id="ARBA00023172"/>
    </source>
</evidence>
<feature type="compositionally biased region" description="Polar residues" evidence="6">
    <location>
        <begin position="17"/>
        <end position="26"/>
    </location>
</feature>
<accession>A0ABW3MWV9</accession>
<comment type="caution">
    <text evidence="9">The sequence shown here is derived from an EMBL/GenBank/DDBJ whole genome shotgun (WGS) entry which is preliminary data.</text>
</comment>
<proteinExistence type="inferred from homology"/>
<keyword evidence="10" id="KW-1185">Reference proteome</keyword>
<feature type="region of interest" description="Disordered" evidence="6">
    <location>
        <begin position="322"/>
        <end position="345"/>
    </location>
</feature>
<gene>
    <name evidence="9" type="ORF">ACFQ2V_12095</name>
</gene>
<dbReference type="InterPro" id="IPR010998">
    <property type="entry name" value="Integrase_recombinase_N"/>
</dbReference>
<dbReference type="InterPro" id="IPR011010">
    <property type="entry name" value="DNA_brk_join_enz"/>
</dbReference>
<dbReference type="SUPFAM" id="SSF56349">
    <property type="entry name" value="DNA breaking-rejoining enzymes"/>
    <property type="match status" value="1"/>
</dbReference>
<feature type="domain" description="Tyr recombinase" evidence="7">
    <location>
        <begin position="188"/>
        <end position="398"/>
    </location>
</feature>
<feature type="domain" description="Core-binding (CB)" evidence="8">
    <location>
        <begin position="81"/>
        <end position="165"/>
    </location>
</feature>
<dbReference type="EMBL" id="JBHTKH010000007">
    <property type="protein sequence ID" value="MFD1055050.1"/>
    <property type="molecule type" value="Genomic_DNA"/>
</dbReference>
<evidence type="ECO:0000313" key="9">
    <source>
        <dbReference type="EMBL" id="MFD1055050.1"/>
    </source>
</evidence>
<evidence type="ECO:0000259" key="8">
    <source>
        <dbReference type="PROSITE" id="PS51900"/>
    </source>
</evidence>
<evidence type="ECO:0000256" key="3">
    <source>
        <dbReference type="ARBA" id="ARBA00023125"/>
    </source>
</evidence>
<dbReference type="PROSITE" id="PS51898">
    <property type="entry name" value="TYR_RECOMBINASE"/>
    <property type="match status" value="1"/>
</dbReference>
<dbReference type="PROSITE" id="PS51900">
    <property type="entry name" value="CB"/>
    <property type="match status" value="1"/>
</dbReference>
<evidence type="ECO:0000256" key="6">
    <source>
        <dbReference type="SAM" id="MobiDB-lite"/>
    </source>
</evidence>
<protein>
    <submittedName>
        <fullName evidence="9">Tyrosine-type recombinase/integrase</fullName>
    </submittedName>
</protein>
<dbReference type="InterPro" id="IPR050090">
    <property type="entry name" value="Tyrosine_recombinase_XerCD"/>
</dbReference>
<evidence type="ECO:0000259" key="7">
    <source>
        <dbReference type="PROSITE" id="PS51898"/>
    </source>
</evidence>
<reference evidence="10" key="1">
    <citation type="journal article" date="2019" name="Int. J. Syst. Evol. Microbiol.">
        <title>The Global Catalogue of Microorganisms (GCM) 10K type strain sequencing project: providing services to taxonomists for standard genome sequencing and annotation.</title>
        <authorList>
            <consortium name="The Broad Institute Genomics Platform"/>
            <consortium name="The Broad Institute Genome Sequencing Center for Infectious Disease"/>
            <person name="Wu L."/>
            <person name="Ma J."/>
        </authorList>
    </citation>
    <scope>NUCLEOTIDE SEQUENCE [LARGE SCALE GENOMIC DNA]</scope>
    <source>
        <strain evidence="10">CCUG 57508</strain>
    </source>
</reference>
<evidence type="ECO:0000256" key="1">
    <source>
        <dbReference type="ARBA" id="ARBA00008857"/>
    </source>
</evidence>
<dbReference type="PANTHER" id="PTHR30349">
    <property type="entry name" value="PHAGE INTEGRASE-RELATED"/>
    <property type="match status" value="1"/>
</dbReference>
<evidence type="ECO:0000256" key="5">
    <source>
        <dbReference type="PROSITE-ProRule" id="PRU01248"/>
    </source>
</evidence>
<dbReference type="Gene3D" id="1.10.443.10">
    <property type="entry name" value="Intergrase catalytic core"/>
    <property type="match status" value="1"/>
</dbReference>
<keyword evidence="2" id="KW-0229">DNA integration</keyword>
<dbReference type="Pfam" id="PF14659">
    <property type="entry name" value="Phage_int_SAM_3"/>
    <property type="match status" value="1"/>
</dbReference>
<feature type="region of interest" description="Disordered" evidence="6">
    <location>
        <begin position="1"/>
        <end position="27"/>
    </location>
</feature>
<dbReference type="CDD" id="cd01189">
    <property type="entry name" value="INT_ICEBs1_C_like"/>
    <property type="match status" value="1"/>
</dbReference>
<dbReference type="InterPro" id="IPR013762">
    <property type="entry name" value="Integrase-like_cat_sf"/>
</dbReference>
<dbReference type="RefSeq" id="WP_386052954.1">
    <property type="nucleotide sequence ID" value="NZ_JBHTKH010000007.1"/>
</dbReference>
<dbReference type="InterPro" id="IPR044068">
    <property type="entry name" value="CB"/>
</dbReference>
<dbReference type="InterPro" id="IPR004107">
    <property type="entry name" value="Integrase_SAM-like_N"/>
</dbReference>
<dbReference type="InterPro" id="IPR002104">
    <property type="entry name" value="Integrase_catalytic"/>
</dbReference>
<dbReference type="Pfam" id="PF00589">
    <property type="entry name" value="Phage_integrase"/>
    <property type="match status" value="1"/>
</dbReference>
<organism evidence="9 10">
    <name type="scientific">Terrabacter terrigena</name>
    <dbReference type="NCBI Taxonomy" id="574718"/>
    <lineage>
        <taxon>Bacteria</taxon>
        <taxon>Bacillati</taxon>
        <taxon>Actinomycetota</taxon>
        <taxon>Actinomycetes</taxon>
        <taxon>Micrococcales</taxon>
        <taxon>Intrasporangiaceae</taxon>
        <taxon>Terrabacter</taxon>
    </lineage>
</organism>
<name>A0ABW3MWV9_9MICO</name>
<keyword evidence="3 5" id="KW-0238">DNA-binding</keyword>
<feature type="compositionally biased region" description="Basic residues" evidence="6">
    <location>
        <begin position="332"/>
        <end position="345"/>
    </location>
</feature>
<sequence length="415" mass="46420">MGYRSSHSTPPEALMSSYETRTNPKTGNVAHRIRFRIGTQNRAVTFTTEAAARSWQGVLDSLGPGKALALLTEEKTPTTTRTVADQVDHHVEHLTGIDEGTRRRYRNIARDKLRPHFDKILLSDLTRDHVAAWVNKVRLDDGTPPSAKTLRNWHGLLSAALSSAVDAGLTPTNPAYRLRLPRVDHDADEMIFLSQPEVAQVLRLLDPHWRPLVLLLVLTGVRWGEATALQVKDIDVADHSARIRRAWKHTEGEGMRLGPPKSQRSRRTVAIPPLAMDAIVPLLQGKAPDEFVILNKAGRPVRSGTFHGRVWQPMVHRFAGDEVATETDTRGRPRQRVVARGPGKHPRIHDLRHTYASWAIQDRVQLPVIQRQMGHESITTTIDRYVHLVRDDYVQLLSVGQGLGEAITPAFEAAS</sequence>
<dbReference type="Gene3D" id="1.10.150.130">
    <property type="match status" value="1"/>
</dbReference>
<comment type="similarity">
    <text evidence="1">Belongs to the 'phage' integrase family.</text>
</comment>
<dbReference type="PANTHER" id="PTHR30349:SF64">
    <property type="entry name" value="PROPHAGE INTEGRASE INTD-RELATED"/>
    <property type="match status" value="1"/>
</dbReference>